<organism evidence="1 3">
    <name type="scientific">Lactobacillus crispatus</name>
    <dbReference type="NCBI Taxonomy" id="47770"/>
    <lineage>
        <taxon>Bacteria</taxon>
        <taxon>Bacillati</taxon>
        <taxon>Bacillota</taxon>
        <taxon>Bacilli</taxon>
        <taxon>Lactobacillales</taxon>
        <taxon>Lactobacillaceae</taxon>
        <taxon>Lactobacillus</taxon>
    </lineage>
</organism>
<evidence type="ECO:0000313" key="1">
    <source>
        <dbReference type="EMBL" id="KWU02796.1"/>
    </source>
</evidence>
<sequence length="95" mass="10558">MTSSTTIRLDDDLKKKLQKDLDAAGISMNAYFVMAAKQLVLQKRVPFDILTEPEIPNKVTEKAMLLADAKDEGLVPDDSPSFTNVNDLMKSLDED</sequence>
<dbReference type="Pfam" id="PF04221">
    <property type="entry name" value="RelB"/>
    <property type="match status" value="1"/>
</dbReference>
<reference evidence="2 4" key="2">
    <citation type="submission" date="2020-01" db="EMBL/GenBank/DDBJ databases">
        <title>Vaginal microbiome of pregnant Indian women: Insights into the genome of dominants Lactobacillus species.</title>
        <authorList>
            <person name="Das B."/>
            <person name="Mehta O."/>
            <person name="Ghosh T.S."/>
            <person name="Kothidar A."/>
            <person name="Gowtham M.R."/>
            <person name="Mitra R."/>
            <person name="Kshetrapal P."/>
            <person name="Wadhwa N."/>
            <person name="Thiruvengadam R."/>
            <person name="Nair G.B."/>
            <person name="Bhatnagar S."/>
            <person name="Pore S."/>
        </authorList>
    </citation>
    <scope>NUCLEOTIDE SEQUENCE [LARGE SCALE GENOMIC DNA]</scope>
    <source>
        <strain evidence="2 4">Indica2</strain>
    </source>
</reference>
<dbReference type="EMBL" id="WWFF01000031">
    <property type="protein sequence ID" value="MYN54738.1"/>
    <property type="molecule type" value="Genomic_DNA"/>
</dbReference>
<protein>
    <submittedName>
        <fullName evidence="1">Damage-inducible protein J</fullName>
    </submittedName>
</protein>
<dbReference type="InterPro" id="IPR013321">
    <property type="entry name" value="Arc_rbn_hlx_hlx"/>
</dbReference>
<dbReference type="SUPFAM" id="SSF47598">
    <property type="entry name" value="Ribbon-helix-helix"/>
    <property type="match status" value="1"/>
</dbReference>
<dbReference type="Proteomes" id="UP000067598">
    <property type="component" value="Unassembled WGS sequence"/>
</dbReference>
<dbReference type="InterPro" id="IPR010985">
    <property type="entry name" value="Ribbon_hlx_hlx"/>
</dbReference>
<dbReference type="AlphaFoldDB" id="A0A120DHP8"/>
<name>A0A120DHP8_9LACO</name>
<reference evidence="1 3" key="1">
    <citation type="journal article" date="2016" name="Microbiology (Mosc.)">
        <title>Comparison of Lactobacillus crispatus isolates from Lactobacillus-dominated vaginal microbiomes with isolates from microbiomes containing bacterial vaginosis-associated bacteria.</title>
        <authorList>
            <person name="Abdelmaksoud A.A."/>
            <person name="Koparde V.N."/>
            <person name="Sheth N.U."/>
            <person name="Serrano M.G."/>
            <person name="Glascock A.L."/>
            <person name="Fettweis J.M."/>
            <person name="Strauss Iii J.F."/>
            <person name="Buck G.A."/>
            <person name="Jefferson K.K."/>
        </authorList>
    </citation>
    <scope>NUCLEOTIDE SEQUENCE [LARGE SCALE GENOMIC DNA]</scope>
    <source>
        <strain evidence="1 3">VMC3</strain>
    </source>
</reference>
<dbReference type="GO" id="GO:0006355">
    <property type="term" value="P:regulation of DNA-templated transcription"/>
    <property type="evidence" value="ECO:0007669"/>
    <property type="project" value="InterPro"/>
</dbReference>
<dbReference type="InterPro" id="IPR007337">
    <property type="entry name" value="RelB/DinJ"/>
</dbReference>
<dbReference type="PATRIC" id="fig|47770.28.peg.1831"/>
<evidence type="ECO:0000313" key="4">
    <source>
        <dbReference type="Proteomes" id="UP000460132"/>
    </source>
</evidence>
<dbReference type="Gene3D" id="1.10.1220.10">
    <property type="entry name" value="Met repressor-like"/>
    <property type="match status" value="1"/>
</dbReference>
<gene>
    <name evidence="1" type="ORF">AEL95_10695</name>
    <name evidence="2" type="ORF">GTK63_10855</name>
</gene>
<dbReference type="Proteomes" id="UP000460132">
    <property type="component" value="Unassembled WGS sequence"/>
</dbReference>
<evidence type="ECO:0000313" key="2">
    <source>
        <dbReference type="EMBL" id="MYN54738.1"/>
    </source>
</evidence>
<dbReference type="EMBL" id="LJGP01000068">
    <property type="protein sequence ID" value="KWU02796.1"/>
    <property type="molecule type" value="Genomic_DNA"/>
</dbReference>
<accession>A0A120DHP8</accession>
<dbReference type="RefSeq" id="WP_005728014.1">
    <property type="nucleotide sequence ID" value="NZ_AP025162.1"/>
</dbReference>
<proteinExistence type="predicted"/>
<evidence type="ECO:0000313" key="3">
    <source>
        <dbReference type="Proteomes" id="UP000067598"/>
    </source>
</evidence>
<comment type="caution">
    <text evidence="1">The sequence shown here is derived from an EMBL/GenBank/DDBJ whole genome shotgun (WGS) entry which is preliminary data.</text>
</comment>